<dbReference type="Proteomes" id="UP000790377">
    <property type="component" value="Unassembled WGS sequence"/>
</dbReference>
<organism evidence="1 2">
    <name type="scientific">Hygrophoropsis aurantiaca</name>
    <dbReference type="NCBI Taxonomy" id="72124"/>
    <lineage>
        <taxon>Eukaryota</taxon>
        <taxon>Fungi</taxon>
        <taxon>Dikarya</taxon>
        <taxon>Basidiomycota</taxon>
        <taxon>Agaricomycotina</taxon>
        <taxon>Agaricomycetes</taxon>
        <taxon>Agaricomycetidae</taxon>
        <taxon>Boletales</taxon>
        <taxon>Coniophorineae</taxon>
        <taxon>Hygrophoropsidaceae</taxon>
        <taxon>Hygrophoropsis</taxon>
    </lineage>
</organism>
<proteinExistence type="predicted"/>
<evidence type="ECO:0000313" key="2">
    <source>
        <dbReference type="Proteomes" id="UP000790377"/>
    </source>
</evidence>
<protein>
    <submittedName>
        <fullName evidence="1">Uncharacterized protein</fullName>
    </submittedName>
</protein>
<evidence type="ECO:0000313" key="1">
    <source>
        <dbReference type="EMBL" id="KAH7916136.1"/>
    </source>
</evidence>
<dbReference type="EMBL" id="MU267593">
    <property type="protein sequence ID" value="KAH7916136.1"/>
    <property type="molecule type" value="Genomic_DNA"/>
</dbReference>
<gene>
    <name evidence="1" type="ORF">BJ138DRAFT_996509</name>
</gene>
<keyword evidence="2" id="KW-1185">Reference proteome</keyword>
<sequence length="325" mass="36837">MDDCSSFYDDLTYPSHDIGPFPDVNMYDLALARADPSGSVNPLDTIGITLNSPHDGPHDNVPLVSPIRPESQPPAEHPVQADLLADVIQNIVSIFTKSEAQECDNPSAAVSSLTKRHRSDDHLQFQSSNTELLTFPIMTSQEYTFPSDAQGSTLPEAIKTDKDNITAFQEIYPSPILNAHLGIQMDELVYRAERYRMRHTVNEIDKSWLMHFAGKLSERGELLDDFRCYIVGCGQVNKRRDHILVHVGAHIDQRPYTCTICGLRFLRKNECTRHEASHLGHRPYHCSICGQTFVRQDLVTRHLKRTHDTGKENCNRPPRKKARLQ</sequence>
<reference evidence="1" key="1">
    <citation type="journal article" date="2021" name="New Phytol.">
        <title>Evolutionary innovations through gain and loss of genes in the ectomycorrhizal Boletales.</title>
        <authorList>
            <person name="Wu G."/>
            <person name="Miyauchi S."/>
            <person name="Morin E."/>
            <person name="Kuo A."/>
            <person name="Drula E."/>
            <person name="Varga T."/>
            <person name="Kohler A."/>
            <person name="Feng B."/>
            <person name="Cao Y."/>
            <person name="Lipzen A."/>
            <person name="Daum C."/>
            <person name="Hundley H."/>
            <person name="Pangilinan J."/>
            <person name="Johnson J."/>
            <person name="Barry K."/>
            <person name="LaButti K."/>
            <person name="Ng V."/>
            <person name="Ahrendt S."/>
            <person name="Min B."/>
            <person name="Choi I.G."/>
            <person name="Park H."/>
            <person name="Plett J.M."/>
            <person name="Magnuson J."/>
            <person name="Spatafora J.W."/>
            <person name="Nagy L.G."/>
            <person name="Henrissat B."/>
            <person name="Grigoriev I.V."/>
            <person name="Yang Z.L."/>
            <person name="Xu J."/>
            <person name="Martin F.M."/>
        </authorList>
    </citation>
    <scope>NUCLEOTIDE SEQUENCE</scope>
    <source>
        <strain evidence="1">ATCC 28755</strain>
    </source>
</reference>
<name>A0ACB8ARW6_9AGAM</name>
<accession>A0ACB8ARW6</accession>
<comment type="caution">
    <text evidence="1">The sequence shown here is derived from an EMBL/GenBank/DDBJ whole genome shotgun (WGS) entry which is preliminary data.</text>
</comment>